<organism evidence="1 2">
    <name type="scientific">Flavobacterium ginsengiterrae</name>
    <dbReference type="NCBI Taxonomy" id="871695"/>
    <lineage>
        <taxon>Bacteria</taxon>
        <taxon>Pseudomonadati</taxon>
        <taxon>Bacteroidota</taxon>
        <taxon>Flavobacteriia</taxon>
        <taxon>Flavobacteriales</taxon>
        <taxon>Flavobacteriaceae</taxon>
        <taxon>Flavobacterium</taxon>
    </lineage>
</organism>
<comment type="caution">
    <text evidence="1">The sequence shown here is derived from an EMBL/GenBank/DDBJ whole genome shotgun (WGS) entry which is preliminary data.</text>
</comment>
<dbReference type="Proteomes" id="UP001500748">
    <property type="component" value="Unassembled WGS sequence"/>
</dbReference>
<sequence>MKNYQLITVFLFSISALAQKIDRKVLVTRHNVQISAIDTLASLTVGNGAFAFTVDATGLQTFPKTYEHGIPLGTQSEWGWDSYKNTENYKFSETLRDYKQYGRDISYTVQIKEPKRKVEAVNWFRQNPHLLQLGNLGFEITKKDGSLAQSSDIKAISQKLNVWTGEIESYFEIEGTPVTVLTASHQEKDEIGVKVKSDLLKEKRLKISLRIPFPTGDWADMGTKYEGKQDYKSELIEKSKTEAVVTHKMDSISYNVNFRWKGNAKIKKASDHYFVVEASDVNTLELSALFALAENKTKNSSFTEIQNSSIKGWEKFWKSGAAVDFSGSTDKRANELERRIILSQYLTKAQCTGKVPPQETGLTYNSWYGKPHLEMHWWHGVHFALWNRPELLEKSLPWYQKVFDKAKNIAKRQGFEGARWQKMVDADGNESPSSVGSFLIWQQPHFITYAELMYRANPANAVLNLYSERVFATADFMASFAYYDPKTDRYVLGPGVIPAQERFKAMETFNPTYELAYWNWALKTAIAWKKKLNQKVPEKWETVLAKLSKLPVADNVYLATESATDSYTNPEFKTDHPSVLGTFGMLPETSLLDKKIMKNTFDLVWNTWSWDKTWGWDFPMTAMSAARLGMPEKAVDALFMNVTTNTYLKNGHNYQAERLTLYLPGNGGILTAVAMMCAGWDGSTEENPGFPKDGSWKVKSEGFKKMF</sequence>
<dbReference type="InterPro" id="IPR012341">
    <property type="entry name" value="6hp_glycosidase-like_sf"/>
</dbReference>
<proteinExistence type="predicted"/>
<gene>
    <name evidence="1" type="ORF">GCM10022423_44980</name>
</gene>
<protein>
    <recommendedName>
        <fullName evidence="3">Glycosyl hydrolase family 65</fullName>
    </recommendedName>
</protein>
<evidence type="ECO:0000313" key="2">
    <source>
        <dbReference type="Proteomes" id="UP001500748"/>
    </source>
</evidence>
<reference evidence="2" key="1">
    <citation type="journal article" date="2019" name="Int. J. Syst. Evol. Microbiol.">
        <title>The Global Catalogue of Microorganisms (GCM) 10K type strain sequencing project: providing services to taxonomists for standard genome sequencing and annotation.</title>
        <authorList>
            <consortium name="The Broad Institute Genomics Platform"/>
            <consortium name="The Broad Institute Genome Sequencing Center for Infectious Disease"/>
            <person name="Wu L."/>
            <person name="Ma J."/>
        </authorList>
    </citation>
    <scope>NUCLEOTIDE SEQUENCE [LARGE SCALE GENOMIC DNA]</scope>
    <source>
        <strain evidence="2">JCM 17337</strain>
    </source>
</reference>
<dbReference type="Gene3D" id="1.50.10.10">
    <property type="match status" value="1"/>
</dbReference>
<dbReference type="SUPFAM" id="SSF48208">
    <property type="entry name" value="Six-hairpin glycosidases"/>
    <property type="match status" value="1"/>
</dbReference>
<evidence type="ECO:0000313" key="1">
    <source>
        <dbReference type="EMBL" id="GAA3783200.1"/>
    </source>
</evidence>
<dbReference type="RefSeq" id="WP_345147089.1">
    <property type="nucleotide sequence ID" value="NZ_BAABDU010000011.1"/>
</dbReference>
<name>A0ABP7H577_9FLAO</name>
<evidence type="ECO:0008006" key="3">
    <source>
        <dbReference type="Google" id="ProtNLM"/>
    </source>
</evidence>
<dbReference type="EMBL" id="BAABDU010000011">
    <property type="protein sequence ID" value="GAA3783200.1"/>
    <property type="molecule type" value="Genomic_DNA"/>
</dbReference>
<accession>A0ABP7H577</accession>
<keyword evidence="2" id="KW-1185">Reference proteome</keyword>
<dbReference type="InterPro" id="IPR008928">
    <property type="entry name" value="6-hairpin_glycosidase_sf"/>
</dbReference>